<gene>
    <name evidence="2" type="ORF">SSP531S_22680</name>
</gene>
<evidence type="ECO:0000256" key="1">
    <source>
        <dbReference type="SAM" id="MobiDB-lite"/>
    </source>
</evidence>
<dbReference type="EMBL" id="BGZL01000005">
    <property type="protein sequence ID" value="GBQ00846.1"/>
    <property type="molecule type" value="Genomic_DNA"/>
</dbReference>
<organism evidence="2 3">
    <name type="scientific">Streptomyces spongiicola</name>
    <dbReference type="NCBI Taxonomy" id="1690221"/>
    <lineage>
        <taxon>Bacteria</taxon>
        <taxon>Bacillati</taxon>
        <taxon>Actinomycetota</taxon>
        <taxon>Actinomycetes</taxon>
        <taxon>Kitasatosporales</taxon>
        <taxon>Streptomycetaceae</taxon>
        <taxon>Streptomyces</taxon>
    </lineage>
</organism>
<feature type="region of interest" description="Disordered" evidence="1">
    <location>
        <begin position="1"/>
        <end position="23"/>
    </location>
</feature>
<sequence>MCPRPTLEGVGGSADLMDGGDIDDACDVSRPGEQNAEYVRLRARRGGTGLARLVSRNATAASWTAEDRPAASVSTTLPSATARTPSQITMSRRRSQRSTRTPAGSRTRSSGSRAANDTADITSGESVVQSTLSGYETP</sequence>
<feature type="compositionally biased region" description="Polar residues" evidence="1">
    <location>
        <begin position="119"/>
        <end position="138"/>
    </location>
</feature>
<reference evidence="2 3" key="1">
    <citation type="submission" date="2018-07" db="EMBL/GenBank/DDBJ databases">
        <title>Whole Genome Shotgun Sequence of Streptomyces spongiicola strain 531S.</title>
        <authorList>
            <person name="Dohra H."/>
            <person name="Kodani S."/>
        </authorList>
    </citation>
    <scope>NUCLEOTIDE SEQUENCE [LARGE SCALE GENOMIC DNA]</scope>
    <source>
        <strain evidence="2 3">531S</strain>
    </source>
</reference>
<proteinExistence type="predicted"/>
<name>A0A388SWU3_9ACTN</name>
<feature type="compositionally biased region" description="Low complexity" evidence="1">
    <location>
        <begin position="98"/>
        <end position="115"/>
    </location>
</feature>
<accession>A0A388SWU3</accession>
<dbReference type="Proteomes" id="UP000265354">
    <property type="component" value="Unassembled WGS sequence"/>
</dbReference>
<feature type="compositionally biased region" description="Polar residues" evidence="1">
    <location>
        <begin position="72"/>
        <end position="88"/>
    </location>
</feature>
<dbReference type="AlphaFoldDB" id="A0A388SWU3"/>
<dbReference type="RefSeq" id="WP_116427519.1">
    <property type="nucleotide sequence ID" value="NZ_JBFAMD010000079.1"/>
</dbReference>
<feature type="region of interest" description="Disordered" evidence="1">
    <location>
        <begin position="59"/>
        <end position="138"/>
    </location>
</feature>
<protein>
    <submittedName>
        <fullName evidence="2">Uncharacterized protein</fullName>
    </submittedName>
</protein>
<comment type="caution">
    <text evidence="2">The sequence shown here is derived from an EMBL/GenBank/DDBJ whole genome shotgun (WGS) entry which is preliminary data.</text>
</comment>
<evidence type="ECO:0000313" key="3">
    <source>
        <dbReference type="Proteomes" id="UP000265354"/>
    </source>
</evidence>
<evidence type="ECO:0000313" key="2">
    <source>
        <dbReference type="EMBL" id="GBQ00846.1"/>
    </source>
</evidence>